<keyword evidence="2" id="KW-1185">Reference proteome</keyword>
<gene>
    <name evidence="1" type="ORF">H6P81_007962</name>
</gene>
<dbReference type="AlphaFoldDB" id="A0AAV7F677"/>
<reference evidence="1 2" key="1">
    <citation type="submission" date="2021-07" db="EMBL/GenBank/DDBJ databases">
        <title>The Aristolochia fimbriata genome: insights into angiosperm evolution, floral development and chemical biosynthesis.</title>
        <authorList>
            <person name="Jiao Y."/>
        </authorList>
    </citation>
    <scope>NUCLEOTIDE SEQUENCE [LARGE SCALE GENOMIC DNA]</scope>
    <source>
        <strain evidence="1">IBCAS-2021</strain>
        <tissue evidence="1">Leaf</tissue>
    </source>
</reference>
<dbReference type="EMBL" id="JAINDJ010000003">
    <property type="protein sequence ID" value="KAG9455058.1"/>
    <property type="molecule type" value="Genomic_DNA"/>
</dbReference>
<comment type="caution">
    <text evidence="1">The sequence shown here is derived from an EMBL/GenBank/DDBJ whole genome shotgun (WGS) entry which is preliminary data.</text>
</comment>
<organism evidence="1 2">
    <name type="scientific">Aristolochia fimbriata</name>
    <name type="common">White veined hardy Dutchman's pipe vine</name>
    <dbReference type="NCBI Taxonomy" id="158543"/>
    <lineage>
        <taxon>Eukaryota</taxon>
        <taxon>Viridiplantae</taxon>
        <taxon>Streptophyta</taxon>
        <taxon>Embryophyta</taxon>
        <taxon>Tracheophyta</taxon>
        <taxon>Spermatophyta</taxon>
        <taxon>Magnoliopsida</taxon>
        <taxon>Magnoliidae</taxon>
        <taxon>Piperales</taxon>
        <taxon>Aristolochiaceae</taxon>
        <taxon>Aristolochia</taxon>
    </lineage>
</organism>
<dbReference type="Proteomes" id="UP000825729">
    <property type="component" value="Unassembled WGS sequence"/>
</dbReference>
<proteinExistence type="predicted"/>
<name>A0AAV7F677_ARIFI</name>
<evidence type="ECO:0000313" key="1">
    <source>
        <dbReference type="EMBL" id="KAG9455058.1"/>
    </source>
</evidence>
<evidence type="ECO:0008006" key="3">
    <source>
        <dbReference type="Google" id="ProtNLM"/>
    </source>
</evidence>
<evidence type="ECO:0000313" key="2">
    <source>
        <dbReference type="Proteomes" id="UP000825729"/>
    </source>
</evidence>
<sequence length="88" mass="9532">MGTPGPAGFGGVFRDSEEILTLSSFVSEWSCIPRSANTVADTLAKQGVTLTYMEEIHGVSRVDRQQMGSGLYFPKKPVWSPGSALHEE</sequence>
<protein>
    <recommendedName>
        <fullName evidence="3">RNase H type-1 domain-containing protein</fullName>
    </recommendedName>
</protein>
<accession>A0AAV7F677</accession>